<name>A0AAD3XQ62_NEPGR</name>
<evidence type="ECO:0000313" key="1">
    <source>
        <dbReference type="EMBL" id="GMH12466.1"/>
    </source>
</evidence>
<dbReference type="AlphaFoldDB" id="A0AAD3XQ62"/>
<organism evidence="1 2">
    <name type="scientific">Nepenthes gracilis</name>
    <name type="common">Slender pitcher plant</name>
    <dbReference type="NCBI Taxonomy" id="150966"/>
    <lineage>
        <taxon>Eukaryota</taxon>
        <taxon>Viridiplantae</taxon>
        <taxon>Streptophyta</taxon>
        <taxon>Embryophyta</taxon>
        <taxon>Tracheophyta</taxon>
        <taxon>Spermatophyta</taxon>
        <taxon>Magnoliopsida</taxon>
        <taxon>eudicotyledons</taxon>
        <taxon>Gunneridae</taxon>
        <taxon>Pentapetalae</taxon>
        <taxon>Caryophyllales</taxon>
        <taxon>Nepenthaceae</taxon>
        <taxon>Nepenthes</taxon>
    </lineage>
</organism>
<proteinExistence type="predicted"/>
<sequence>MGIRGRFFFAGATLEKKLLRSAVPLCGFFLTTLKCQLLPSGFAQEHRLVVATITGGRICAACDLFQRYFLGRRIGAGLLKSQYRGGRGERVGLIHVYRTVYTSRRANP</sequence>
<gene>
    <name evidence="1" type="ORF">Nepgr_014307</name>
</gene>
<evidence type="ECO:0000313" key="2">
    <source>
        <dbReference type="Proteomes" id="UP001279734"/>
    </source>
</evidence>
<keyword evidence="2" id="KW-1185">Reference proteome</keyword>
<reference evidence="1" key="1">
    <citation type="submission" date="2023-05" db="EMBL/GenBank/DDBJ databases">
        <title>Nepenthes gracilis genome sequencing.</title>
        <authorList>
            <person name="Fukushima K."/>
        </authorList>
    </citation>
    <scope>NUCLEOTIDE SEQUENCE</scope>
    <source>
        <strain evidence="1">SING2019-196</strain>
    </source>
</reference>
<comment type="caution">
    <text evidence="1">The sequence shown here is derived from an EMBL/GenBank/DDBJ whole genome shotgun (WGS) entry which is preliminary data.</text>
</comment>
<accession>A0AAD3XQ62</accession>
<dbReference type="Proteomes" id="UP001279734">
    <property type="component" value="Unassembled WGS sequence"/>
</dbReference>
<dbReference type="EMBL" id="BSYO01000012">
    <property type="protein sequence ID" value="GMH12466.1"/>
    <property type="molecule type" value="Genomic_DNA"/>
</dbReference>
<protein>
    <submittedName>
        <fullName evidence="1">Uncharacterized protein</fullName>
    </submittedName>
</protein>